<dbReference type="InterPro" id="IPR003644">
    <property type="entry name" value="Calx_beta"/>
</dbReference>
<evidence type="ECO:0000259" key="20">
    <source>
        <dbReference type="PROSITE" id="PS50853"/>
    </source>
</evidence>
<dbReference type="InterPro" id="IPR003961">
    <property type="entry name" value="FN3_dom"/>
</dbReference>
<feature type="chain" id="PRO_5029496561" description="Integrin beta" evidence="19">
    <location>
        <begin position="29"/>
        <end position="1742"/>
    </location>
</feature>
<dbReference type="SMART" id="SM00060">
    <property type="entry name" value="FN3"/>
    <property type="match status" value="4"/>
</dbReference>
<dbReference type="Pfam" id="PF00362">
    <property type="entry name" value="Integrin_beta"/>
    <property type="match status" value="1"/>
</dbReference>
<evidence type="ECO:0000313" key="21">
    <source>
        <dbReference type="EMBL" id="NXQ90331.1"/>
    </source>
</evidence>
<keyword evidence="11 17" id="KW-0130">Cell adhesion</keyword>
<dbReference type="InterPro" id="IPR015812">
    <property type="entry name" value="Integrin_bsu"/>
</dbReference>
<evidence type="ECO:0000256" key="9">
    <source>
        <dbReference type="ARBA" id="ARBA00022837"/>
    </source>
</evidence>
<feature type="domain" description="Fibronectin type-III" evidence="20">
    <location>
        <begin position="1560"/>
        <end position="1656"/>
    </location>
</feature>
<evidence type="ECO:0000256" key="6">
    <source>
        <dbReference type="ARBA" id="ARBA00022723"/>
    </source>
</evidence>
<accession>A0A7L2GW46</accession>
<dbReference type="InterPro" id="IPR036116">
    <property type="entry name" value="FN3_sf"/>
</dbReference>
<dbReference type="InterPro" id="IPR012896">
    <property type="entry name" value="Integrin_bsu_tail"/>
</dbReference>
<dbReference type="PROSITE" id="PS52047">
    <property type="entry name" value="I_EGF_2"/>
    <property type="match status" value="1"/>
</dbReference>
<dbReference type="PROSITE" id="PS50853">
    <property type="entry name" value="FN3"/>
    <property type="match status" value="4"/>
</dbReference>
<keyword evidence="15" id="KW-1015">Disulfide bond</keyword>
<protein>
    <recommendedName>
        <fullName evidence="17">Integrin beta</fullName>
    </recommendedName>
</protein>
<keyword evidence="14 18" id="KW-0472">Membrane</keyword>
<dbReference type="FunFam" id="2.60.40.1510:FF:000006">
    <property type="entry name" value="Integrin beta"/>
    <property type="match status" value="1"/>
</dbReference>
<dbReference type="InterPro" id="IPR036465">
    <property type="entry name" value="vWFA_dom_sf"/>
</dbReference>
<dbReference type="GO" id="GO:0005178">
    <property type="term" value="F:integrin binding"/>
    <property type="evidence" value="ECO:0007669"/>
    <property type="project" value="TreeGrafter"/>
</dbReference>
<comment type="similarity">
    <text evidence="2 17">Belongs to the integrin beta chain family.</text>
</comment>
<evidence type="ECO:0000256" key="5">
    <source>
        <dbReference type="ARBA" id="ARBA00022692"/>
    </source>
</evidence>
<dbReference type="GO" id="GO:0007160">
    <property type="term" value="P:cell-matrix adhesion"/>
    <property type="evidence" value="ECO:0007669"/>
    <property type="project" value="TreeGrafter"/>
</dbReference>
<sequence length="1742" mass="194875">FRRKRMDVLPRVCAGLLLLSLLCATGLCQRSKNNRCVMSRAKSCTECIRVDKDCSFCTDESFEEPRCNLRENLLRYGCGEASIVYTRGEMRTQQNISINRSLQRTQVSPQGMFMRLRAGEEMSFNMDVFQPLESPVDLYILMDFSYSMSDDLDNLKSMGQNLAEFLQALTSNYTIGFGKFVDKVSSPQTDMRPEKLREPWNNADSPFSFKNIIRLTSNINYFSQELRKERISGNLDAPEGGFDAILQTAVCKDKIGWRKDSTHLLVFSTESAFHYEADGTNVLAGILARNDEQCHLDSDGTYVYDTKQDYPSVPTLVRLLGQHNIIPIFAVTNHSYSYYEKLHKYFPISEIGVLQEDSSNIVELLRTAFERIRSKMDIRADFVPKAMKTEFTSLMYEKTESGSFHITRGEVGKFNVRVKALEYAGGQHVCSLPEKDRQGVIHVKPTSLSDSLKVTASVICDVCPCEQQQEFNSPKCSFHGDFACGQCICHPGWRGDTCDCSPASSPNNEACIRPGDAEPCSGRGECLCGKCQCYSEDLMQRFDGAFCQYDVLQCPRTSGFLCNDRGRCSKGACVCESGWEGPGCECPTSNDTCIDSRGGICNNHGRCECGRCICDKASLYTSSTCEISYSLGFQAVCESIRDCVRCQAWGTGNTKGNCSTCHLQIQMVEELKKEEASEYCSFQDEEDDCTYHYTLEGDPTVLPNTTVHVQKKRECPPGSFLWLIPLLIFLILLLGLLLLLCWKFCTCCKACLALLPCCARGRIVGFKEDHYMLRHSLMSSDHLDTPMVRSGSLKGRDTVRWKINNNVHKQGFASLTAANPKDLIPYGLSLRLTRLFTQNLVKPDTRECEQLRKEVEDNLNDVFKHIPGCHKLQQTKFRLQPNSGKRQDHTIVDTVLTAPRSAKPEIIKVMEKHVSHEAFNDLKVSPGYYTVTSDQDAHGMVEFQEAVELVDVRVPLFIREDDDDEKELQVEAIDVPTGIAEIGRRLVNITIIKEQASSLITFLQPAYSHSRFDKLAKIPVLREIIDNGKSQVTYRTRDLTAKNGRDYIFTEGDLVFQPGETRKEVQVPLLELTEIDTLLHNSQLKQFAIDLLHPKYGAKIGRYPQTTVTIADPEVVDGVPSMTGLSQVSQSPKGRLSAPLNPNAHALSSREIRFSWFPPPGKPLGYKVKYWIQGDPESEAHLIDVKAPSAELSNLYPFCDYEMQVCAYNAMGEGAYSDIIHCRTLEDVPSEPGRLAFNVVSSTVTQLSWAEPAETNGEITAYEVSYGLVNEDNVPIGPMKRVLVEDPKKRMVLIENLRESQPYRYMVKARNGAGWGPEREATINLATQPKRPMSIPIIPDVPIIDAEGGEDYDSYLMYSADVLRSPAGSKRPSVSDDSEHLLNGRVDFSLPGSGSGTLTRTTNTSYHQLSSHMQQEHRVMGSSSLTRDYSMTLMGHDSRLPLGVPDTPTRLVFSALGPTSLKVSWQEPHCEKEVQGYSVQYQLLNGGEVHRLTIPNPSQNSVVVEDLLPNHSYIFKVKAQSEEGWGPEREGVITIESQVDPQSPLSPVPGSPFTLSTPSAPGPLVFTALSPDSLQLSWERPRKPNGSILGYMITCEMLHGGGEPRNIYVEGDNPETTLTVPHLSENVPYKFKVQAKTTQGFGPEREGIITIESQDGGTFSQFGGQQYMREEVYKFPTEYTTKTSISHSSLDPHFTDGMLMTTQRVESASSTLTKQVTKEFVSRTVMSSGTLTKQMERQFYEA</sequence>
<evidence type="ECO:0000256" key="1">
    <source>
        <dbReference type="ARBA" id="ARBA00004251"/>
    </source>
</evidence>
<organism evidence="21 22">
    <name type="scientific">Nyctibius grandis</name>
    <name type="common">Great potoo</name>
    <dbReference type="NCBI Taxonomy" id="48427"/>
    <lineage>
        <taxon>Eukaryota</taxon>
        <taxon>Metazoa</taxon>
        <taxon>Chordata</taxon>
        <taxon>Craniata</taxon>
        <taxon>Vertebrata</taxon>
        <taxon>Euteleostomi</taxon>
        <taxon>Archelosauria</taxon>
        <taxon>Archosauria</taxon>
        <taxon>Dinosauria</taxon>
        <taxon>Saurischia</taxon>
        <taxon>Theropoda</taxon>
        <taxon>Coelurosauria</taxon>
        <taxon>Aves</taxon>
        <taxon>Neognathae</taxon>
        <taxon>Neoaves</taxon>
        <taxon>Strisores</taxon>
        <taxon>Caprimulgiformes</taxon>
        <taxon>Nyctibiidae</taxon>
        <taxon>Nyctibius</taxon>
    </lineage>
</organism>
<dbReference type="OrthoDB" id="410592at2759"/>
<proteinExistence type="inferred from homology"/>
<dbReference type="SMART" id="SM01242">
    <property type="entry name" value="Integrin_B_tail"/>
    <property type="match status" value="1"/>
</dbReference>
<evidence type="ECO:0000256" key="15">
    <source>
        <dbReference type="ARBA" id="ARBA00023157"/>
    </source>
</evidence>
<evidence type="ECO:0000256" key="17">
    <source>
        <dbReference type="RuleBase" id="RU000633"/>
    </source>
</evidence>
<dbReference type="Proteomes" id="UP000567826">
    <property type="component" value="Unassembled WGS sequence"/>
</dbReference>
<dbReference type="Gene3D" id="2.10.25.10">
    <property type="entry name" value="Laminin"/>
    <property type="match status" value="3"/>
</dbReference>
<evidence type="ECO:0000256" key="4">
    <source>
        <dbReference type="ARBA" id="ARBA00022536"/>
    </source>
</evidence>
<dbReference type="Gene3D" id="2.60.40.1510">
    <property type="entry name" value="ntegrin, alpha v. Chain A, domain 3"/>
    <property type="match status" value="1"/>
</dbReference>
<dbReference type="FunFam" id="2.60.40.2030:FF:000004">
    <property type="entry name" value="Integrin beta"/>
    <property type="match status" value="1"/>
</dbReference>
<evidence type="ECO:0000256" key="14">
    <source>
        <dbReference type="ARBA" id="ARBA00023136"/>
    </source>
</evidence>
<dbReference type="InterPro" id="IPR033760">
    <property type="entry name" value="Integrin_beta_N"/>
</dbReference>
<keyword evidence="9" id="KW-0106">Calcium</keyword>
<evidence type="ECO:0000256" key="3">
    <source>
        <dbReference type="ARBA" id="ARBA00022475"/>
    </source>
</evidence>
<dbReference type="SUPFAM" id="SSF49265">
    <property type="entry name" value="Fibronectin type III"/>
    <property type="match status" value="2"/>
</dbReference>
<feature type="non-terminal residue" evidence="21">
    <location>
        <position position="1"/>
    </location>
</feature>
<dbReference type="SUPFAM" id="SSF103575">
    <property type="entry name" value="Plexin repeat"/>
    <property type="match status" value="1"/>
</dbReference>
<evidence type="ECO:0000256" key="12">
    <source>
        <dbReference type="ARBA" id="ARBA00022989"/>
    </source>
</evidence>
<dbReference type="GO" id="GO:0007229">
    <property type="term" value="P:integrin-mediated signaling pathway"/>
    <property type="evidence" value="ECO:0007669"/>
    <property type="project" value="UniProtKB-KW"/>
</dbReference>
<dbReference type="EMBL" id="VWYG01022158">
    <property type="protein sequence ID" value="NXQ90331.1"/>
    <property type="molecule type" value="Genomic_DNA"/>
</dbReference>
<keyword evidence="16" id="KW-0325">Glycoprotein</keyword>
<dbReference type="InterPro" id="IPR040622">
    <property type="entry name" value="EGF_integrin_1"/>
</dbReference>
<dbReference type="InterPro" id="IPR057243">
    <property type="entry name" value="Integrin_I-EGF_CS"/>
</dbReference>
<dbReference type="FunFam" id="3.40.50.410:FF:000036">
    <property type="entry name" value="Integrin beta"/>
    <property type="match status" value="1"/>
</dbReference>
<dbReference type="GO" id="GO:0016477">
    <property type="term" value="P:cell migration"/>
    <property type="evidence" value="ECO:0007669"/>
    <property type="project" value="TreeGrafter"/>
</dbReference>
<dbReference type="GO" id="GO:0098609">
    <property type="term" value="P:cell-cell adhesion"/>
    <property type="evidence" value="ECO:0007669"/>
    <property type="project" value="TreeGrafter"/>
</dbReference>
<dbReference type="Gene3D" id="2.60.40.10">
    <property type="entry name" value="Immunoglobulins"/>
    <property type="match status" value="4"/>
</dbReference>
<evidence type="ECO:0000313" key="22">
    <source>
        <dbReference type="Proteomes" id="UP000567826"/>
    </source>
</evidence>
<dbReference type="Gene3D" id="4.10.1240.30">
    <property type="match status" value="1"/>
</dbReference>
<dbReference type="PANTHER" id="PTHR10082">
    <property type="entry name" value="INTEGRIN BETA SUBUNIT"/>
    <property type="match status" value="1"/>
</dbReference>
<feature type="domain" description="Fibronectin type-III" evidence="20">
    <location>
        <begin position="1138"/>
        <end position="1227"/>
    </location>
</feature>
<evidence type="ECO:0000256" key="19">
    <source>
        <dbReference type="SAM" id="SignalP"/>
    </source>
</evidence>
<keyword evidence="12 18" id="KW-1133">Transmembrane helix</keyword>
<dbReference type="InterPro" id="IPR057073">
    <property type="entry name" value="EGF_integrin_2"/>
</dbReference>
<dbReference type="GO" id="GO:0005925">
    <property type="term" value="C:focal adhesion"/>
    <property type="evidence" value="ECO:0007669"/>
    <property type="project" value="TreeGrafter"/>
</dbReference>
<dbReference type="FunFam" id="2.10.25.10:FF:000036">
    <property type="entry name" value="Integrin beta"/>
    <property type="match status" value="1"/>
</dbReference>
<dbReference type="Gene3D" id="3.40.50.410">
    <property type="entry name" value="von Willebrand factor, type A domain"/>
    <property type="match status" value="1"/>
</dbReference>
<keyword evidence="8" id="KW-0677">Repeat</keyword>
<dbReference type="InterPro" id="IPR002369">
    <property type="entry name" value="Integrin_bsu_VWA"/>
</dbReference>
<dbReference type="GO" id="GO:0033627">
    <property type="term" value="P:cell adhesion mediated by integrin"/>
    <property type="evidence" value="ECO:0007669"/>
    <property type="project" value="TreeGrafter"/>
</dbReference>
<dbReference type="SUPFAM" id="SSF53300">
    <property type="entry name" value="vWA-like"/>
    <property type="match status" value="1"/>
</dbReference>
<dbReference type="Pfam" id="PF00041">
    <property type="entry name" value="fn3"/>
    <property type="match status" value="4"/>
</dbReference>
<keyword evidence="3" id="KW-1003">Cell membrane</keyword>
<comment type="caution">
    <text evidence="21">The sequence shown here is derived from an EMBL/GenBank/DDBJ whole genome shotgun (WGS) entry which is preliminary data.</text>
</comment>
<dbReference type="Pfam" id="PF23105">
    <property type="entry name" value="EGF_integrin"/>
    <property type="match status" value="1"/>
</dbReference>
<dbReference type="SUPFAM" id="SSF57196">
    <property type="entry name" value="EGF/Laminin"/>
    <property type="match status" value="2"/>
</dbReference>
<dbReference type="FunFam" id="2.60.40.10:FF:000424">
    <property type="entry name" value="Integrin beta"/>
    <property type="match status" value="1"/>
</dbReference>
<keyword evidence="7 19" id="KW-0732">Signal</keyword>
<evidence type="ECO:0000256" key="18">
    <source>
        <dbReference type="SAM" id="Phobius"/>
    </source>
</evidence>
<feature type="signal peptide" evidence="19">
    <location>
        <begin position="1"/>
        <end position="28"/>
    </location>
</feature>
<feature type="domain" description="Fibronectin type-III" evidence="20">
    <location>
        <begin position="1231"/>
        <end position="1330"/>
    </location>
</feature>
<dbReference type="InterPro" id="IPR038081">
    <property type="entry name" value="CalX-like_sf"/>
</dbReference>
<dbReference type="Pfam" id="PF18372">
    <property type="entry name" value="I-EGF_1"/>
    <property type="match status" value="1"/>
</dbReference>
<dbReference type="GO" id="GO:0009986">
    <property type="term" value="C:cell surface"/>
    <property type="evidence" value="ECO:0007669"/>
    <property type="project" value="TreeGrafter"/>
</dbReference>
<dbReference type="FunFam" id="2.60.40.10:FF:000146">
    <property type="entry name" value="Integrin beta"/>
    <property type="match status" value="2"/>
</dbReference>
<dbReference type="GO" id="GO:0008305">
    <property type="term" value="C:integrin complex"/>
    <property type="evidence" value="ECO:0007669"/>
    <property type="project" value="TreeGrafter"/>
</dbReference>
<dbReference type="FunFam" id="3.30.1680.10:FF:000002">
    <property type="entry name" value="Integrin beta"/>
    <property type="match status" value="1"/>
</dbReference>
<dbReference type="InterPro" id="IPR036349">
    <property type="entry name" value="Integrin_bsu_tail_dom_sf"/>
</dbReference>
<gene>
    <name evidence="21" type="primary">Itgb4</name>
    <name evidence="21" type="ORF">NYCGRA_R00646</name>
</gene>
<feature type="non-terminal residue" evidence="21">
    <location>
        <position position="1742"/>
    </location>
</feature>
<evidence type="ECO:0000256" key="16">
    <source>
        <dbReference type="ARBA" id="ARBA00023180"/>
    </source>
</evidence>
<comment type="subcellular location">
    <subcellularLocation>
        <location evidence="1 17">Cell membrane</location>
        <topology evidence="1 17">Single-pass type I membrane protein</topology>
    </subcellularLocation>
</comment>
<dbReference type="Gene3D" id="2.60.40.2030">
    <property type="match status" value="1"/>
</dbReference>
<evidence type="ECO:0000256" key="8">
    <source>
        <dbReference type="ARBA" id="ARBA00022737"/>
    </source>
</evidence>
<keyword evidence="22" id="KW-1185">Reference proteome</keyword>
<dbReference type="Gene3D" id="3.30.1680.10">
    <property type="entry name" value="ligand-binding face of the semaphorins, domain 2"/>
    <property type="match status" value="1"/>
</dbReference>
<name>A0A7L2GW46_NYCGR</name>
<reference evidence="21 22" key="1">
    <citation type="submission" date="2019-09" db="EMBL/GenBank/DDBJ databases">
        <title>Bird 10,000 Genomes (B10K) Project - Family phase.</title>
        <authorList>
            <person name="Zhang G."/>
        </authorList>
    </citation>
    <scope>NUCLEOTIDE SEQUENCE [LARGE SCALE GENOMIC DNA]</scope>
    <source>
        <strain evidence="21">B10K-DU-001-56</strain>
        <tissue evidence="21">Muscle</tissue>
    </source>
</reference>
<dbReference type="Pfam" id="PF17205">
    <property type="entry name" value="PSI_integrin"/>
    <property type="match status" value="1"/>
</dbReference>
<dbReference type="CDD" id="cd00063">
    <property type="entry name" value="FN3"/>
    <property type="match status" value="4"/>
</dbReference>
<dbReference type="SUPFAM" id="SSF141072">
    <property type="entry name" value="CalX-like"/>
    <property type="match status" value="1"/>
</dbReference>
<dbReference type="PROSITE" id="PS00243">
    <property type="entry name" value="I_EGF_1"/>
    <property type="match status" value="2"/>
</dbReference>
<dbReference type="InterPro" id="IPR013783">
    <property type="entry name" value="Ig-like_fold"/>
</dbReference>
<evidence type="ECO:0000256" key="7">
    <source>
        <dbReference type="ARBA" id="ARBA00022729"/>
    </source>
</evidence>
<dbReference type="SMART" id="SM00237">
    <property type="entry name" value="Calx_beta"/>
    <property type="match status" value="1"/>
</dbReference>
<keyword evidence="6" id="KW-0479">Metal-binding</keyword>
<dbReference type="Pfam" id="PF23106">
    <property type="entry name" value="EGF_Teneurin"/>
    <property type="match status" value="1"/>
</dbReference>
<keyword evidence="5 17" id="KW-0812">Transmembrane</keyword>
<keyword evidence="4" id="KW-0245">EGF-like domain</keyword>
<keyword evidence="10" id="KW-0460">Magnesium</keyword>
<dbReference type="SUPFAM" id="SSF69687">
    <property type="entry name" value="Integrin beta tail domain"/>
    <property type="match status" value="1"/>
</dbReference>
<feature type="transmembrane region" description="Helical" evidence="18">
    <location>
        <begin position="720"/>
        <end position="742"/>
    </location>
</feature>
<dbReference type="GO" id="GO:0046872">
    <property type="term" value="F:metal ion binding"/>
    <property type="evidence" value="ECO:0007669"/>
    <property type="project" value="UniProtKB-KW"/>
</dbReference>
<evidence type="ECO:0000256" key="10">
    <source>
        <dbReference type="ARBA" id="ARBA00022842"/>
    </source>
</evidence>
<keyword evidence="13 17" id="KW-0401">Integrin</keyword>
<evidence type="ECO:0000256" key="11">
    <source>
        <dbReference type="ARBA" id="ARBA00022889"/>
    </source>
</evidence>
<evidence type="ECO:0000256" key="2">
    <source>
        <dbReference type="ARBA" id="ARBA00007449"/>
    </source>
</evidence>
<dbReference type="PRINTS" id="PR01186">
    <property type="entry name" value="INTEGRINB"/>
</dbReference>
<evidence type="ECO:0000256" key="13">
    <source>
        <dbReference type="ARBA" id="ARBA00023037"/>
    </source>
</evidence>
<dbReference type="SMART" id="SM00187">
    <property type="entry name" value="INB"/>
    <property type="match status" value="1"/>
</dbReference>
<dbReference type="PANTHER" id="PTHR10082:SF42">
    <property type="entry name" value="INTEGRIN BETA-4"/>
    <property type="match status" value="1"/>
</dbReference>
<feature type="domain" description="Fibronectin type-III" evidence="20">
    <location>
        <begin position="1447"/>
        <end position="1540"/>
    </location>
</feature>
<dbReference type="Pfam" id="PF07965">
    <property type="entry name" value="Integrin_B_tail"/>
    <property type="match status" value="1"/>
</dbReference>
<dbReference type="Pfam" id="PF03160">
    <property type="entry name" value="Calx-beta"/>
    <property type="match status" value="1"/>
</dbReference>